<feature type="domain" description="Ubiquitin-like" evidence="2">
    <location>
        <begin position="210"/>
        <end position="279"/>
    </location>
</feature>
<feature type="domain" description="Ubiquitin-like" evidence="2">
    <location>
        <begin position="455"/>
        <end position="523"/>
    </location>
</feature>
<dbReference type="Gene3D" id="3.10.20.90">
    <property type="entry name" value="Phosphatidylinositol 3-kinase Catalytic Subunit, Chain A, domain 1"/>
    <property type="match status" value="1"/>
</dbReference>
<gene>
    <name evidence="3" type="ORF">BOX15_Mlig014559g1</name>
</gene>
<dbReference type="CDD" id="cd17039">
    <property type="entry name" value="Ubl_ubiquitin_like"/>
    <property type="match status" value="1"/>
</dbReference>
<accession>A0A267GE25</accession>
<dbReference type="STRING" id="282301.A0A267GE25"/>
<name>A0A267GE25_9PLAT</name>
<dbReference type="InterPro" id="IPR000626">
    <property type="entry name" value="Ubiquitin-like_dom"/>
</dbReference>
<evidence type="ECO:0000256" key="1">
    <source>
        <dbReference type="SAM" id="MobiDB-lite"/>
    </source>
</evidence>
<proteinExistence type="predicted"/>
<feature type="region of interest" description="Disordered" evidence="1">
    <location>
        <begin position="18"/>
        <end position="37"/>
    </location>
</feature>
<organism evidence="3 4">
    <name type="scientific">Macrostomum lignano</name>
    <dbReference type="NCBI Taxonomy" id="282301"/>
    <lineage>
        <taxon>Eukaryota</taxon>
        <taxon>Metazoa</taxon>
        <taxon>Spiralia</taxon>
        <taxon>Lophotrochozoa</taxon>
        <taxon>Platyhelminthes</taxon>
        <taxon>Rhabditophora</taxon>
        <taxon>Macrostomorpha</taxon>
        <taxon>Macrostomida</taxon>
        <taxon>Macrostomidae</taxon>
        <taxon>Macrostomum</taxon>
    </lineage>
</organism>
<dbReference type="SUPFAM" id="SSF54236">
    <property type="entry name" value="Ubiquitin-like"/>
    <property type="match status" value="2"/>
</dbReference>
<dbReference type="InterPro" id="IPR029071">
    <property type="entry name" value="Ubiquitin-like_domsf"/>
</dbReference>
<dbReference type="EMBL" id="NIVC01000382">
    <property type="protein sequence ID" value="PAA84295.1"/>
    <property type="molecule type" value="Genomic_DNA"/>
</dbReference>
<evidence type="ECO:0000313" key="4">
    <source>
        <dbReference type="Proteomes" id="UP000215902"/>
    </source>
</evidence>
<evidence type="ECO:0000313" key="3">
    <source>
        <dbReference type="EMBL" id="PAA84295.1"/>
    </source>
</evidence>
<feature type="region of interest" description="Disordered" evidence="1">
    <location>
        <begin position="683"/>
        <end position="702"/>
    </location>
</feature>
<dbReference type="AlphaFoldDB" id="A0A267GE25"/>
<keyword evidence="4" id="KW-1185">Reference proteome</keyword>
<reference evidence="3 4" key="1">
    <citation type="submission" date="2017-06" db="EMBL/GenBank/DDBJ databases">
        <title>A platform for efficient transgenesis in Macrostomum lignano, a flatworm model organism for stem cell research.</title>
        <authorList>
            <person name="Berezikov E."/>
        </authorList>
    </citation>
    <scope>NUCLEOTIDE SEQUENCE [LARGE SCALE GENOMIC DNA]</scope>
    <source>
        <strain evidence="3">DV1</strain>
        <tissue evidence="3">Whole organism</tissue>
    </source>
</reference>
<dbReference type="Proteomes" id="UP000215902">
    <property type="component" value="Unassembled WGS sequence"/>
</dbReference>
<comment type="caution">
    <text evidence="3">The sequence shown here is derived from an EMBL/GenBank/DDBJ whole genome shotgun (WGS) entry which is preliminary data.</text>
</comment>
<sequence>MASKAAVGKVDKHINLEIRRKKRFESGDEHDNYKQRYKDPTEFVRIRAPPPEQDGVVFTDPVSWDIHYANRRKAIQSETHKLLKAIKEDQKAPAIDLSRHELMPERNNWLTELEKQAAGEVRPLTPQFMRKVIATFYTWEERRIYLHVWRSDFDYEHIKQMVTKGAPYTSNDIEVLAVLVGTNQIERFRADHIKHDTKLFLICCPTLFVLRVRLKGMNDLMVSTSPLETVQQLKRQIYQRKCYPIHRFDLLFTGSCMENSERLFHYDLRDGSIVNMFLQTGCYMRVKVTTFWKKVYELEIDQTASAQHILTMVIKNCMSPYVGEYFIVENYIRPRFLTLHSPGHYYFGLDEGVYRILLEEQTEHLVVSMTESAHKVTLEVRNCPEGVEYVKCDAEGHYGVGYMNLHGLTGIPVDMMILKIPGKTLNPYDGVHEREDGKVVELKLSSKGDLFPKNMPINIVMRSGAIQQIRLNMRHEVTDLQLEIQRMGYNDPTKYNLYHKGKLIPKEATLLDAEIEANSYVHVCAHYYPIDVVNVRGYKKVIKVQCTGKVSRLYLKANEAFPPQYGKAKYIFAGEDIFRAKRLDHLELWPGCAIFQETIDPYIVVQVVYKAETIILELNSDDFTFLVRDRFTLWELPTSTLDSLEQLLVWLVTKPSYTESRPAAKPIKITEELIDNPAEKPEIDWQKLRPPPPPTAKPFRLGRKSPRAGVAISLPPVKLYEVARPQQLEKDEGVQTLLKEEKRRIGAAKRK</sequence>
<dbReference type="Pfam" id="PF00240">
    <property type="entry name" value="ubiquitin"/>
    <property type="match status" value="1"/>
</dbReference>
<dbReference type="SMART" id="SM00213">
    <property type="entry name" value="UBQ"/>
    <property type="match status" value="1"/>
</dbReference>
<evidence type="ECO:0000259" key="2">
    <source>
        <dbReference type="PROSITE" id="PS50053"/>
    </source>
</evidence>
<protein>
    <recommendedName>
        <fullName evidence="2">Ubiquitin-like domain-containing protein</fullName>
    </recommendedName>
</protein>
<dbReference type="PROSITE" id="PS50053">
    <property type="entry name" value="UBIQUITIN_2"/>
    <property type="match status" value="2"/>
</dbReference>